<dbReference type="SUPFAM" id="SSF47384">
    <property type="entry name" value="Homodimeric domain of signal transducing histidine kinase"/>
    <property type="match status" value="1"/>
</dbReference>
<evidence type="ECO:0000256" key="7">
    <source>
        <dbReference type="ARBA" id="ARBA00022741"/>
    </source>
</evidence>
<dbReference type="Gene3D" id="3.30.565.10">
    <property type="entry name" value="Histidine kinase-like ATPase, C-terminal domain"/>
    <property type="match status" value="1"/>
</dbReference>
<dbReference type="PRINTS" id="PR00344">
    <property type="entry name" value="BCTRLSENSOR"/>
</dbReference>
<dbReference type="AlphaFoldDB" id="A0AAP2DZ74"/>
<comment type="caution">
    <text evidence="17">The sequence shown here is derived from an EMBL/GenBank/DDBJ whole genome shotgun (WGS) entry which is preliminary data.</text>
</comment>
<dbReference type="SMART" id="SM00388">
    <property type="entry name" value="HisKA"/>
    <property type="match status" value="1"/>
</dbReference>
<keyword evidence="7" id="KW-0547">Nucleotide-binding</keyword>
<dbReference type="SUPFAM" id="SSF52172">
    <property type="entry name" value="CheY-like"/>
    <property type="match status" value="1"/>
</dbReference>
<dbReference type="InterPro" id="IPR036890">
    <property type="entry name" value="HATPase_C_sf"/>
</dbReference>
<evidence type="ECO:0000256" key="8">
    <source>
        <dbReference type="ARBA" id="ARBA00022777"/>
    </source>
</evidence>
<dbReference type="EMBL" id="JAHESE010000008">
    <property type="protein sequence ID" value="MBT1708757.1"/>
    <property type="molecule type" value="Genomic_DNA"/>
</dbReference>
<dbReference type="InterPro" id="IPR005467">
    <property type="entry name" value="His_kinase_dom"/>
</dbReference>
<dbReference type="RefSeq" id="WP_254084350.1">
    <property type="nucleotide sequence ID" value="NZ_JAHESE010000008.1"/>
</dbReference>
<keyword evidence="8" id="KW-0418">Kinase</keyword>
<evidence type="ECO:0000256" key="12">
    <source>
        <dbReference type="ARBA" id="ARBA00023136"/>
    </source>
</evidence>
<keyword evidence="6" id="KW-0812">Transmembrane</keyword>
<evidence type="ECO:0000256" key="5">
    <source>
        <dbReference type="ARBA" id="ARBA00022679"/>
    </source>
</evidence>
<keyword evidence="5" id="KW-0808">Transferase</keyword>
<dbReference type="InterPro" id="IPR001789">
    <property type="entry name" value="Sig_transdc_resp-reg_receiver"/>
</dbReference>
<sequence length="643" mass="71360">MAKMKDDTQTGTTAVDIQLLLKVLELSEAIANGDFSKRIVIDFDDSPLAKIAAHLNQWADQVQLNSVQKTHEQTVNSFIEVISSFANHDFTQKLSISENGTVMDAIATGINILGEELQQTTASKLELETERNKLNEAQSMAKVGSWELDGSSLTLKASHETYRILGLTRNETPNLFDAFRRKVHKDYLPKLNHLIRSAIEKKEDFILEMKVILDDQSVKDVLCIGEALADETNSVVNLKGTIQDISERKQIEQSLKEAKEFAEEANNAKSKFLANMSHEIRTPLNGILGLTEIMLGEQVSAEHRGYLNVIHESGKNLARLVNDILDLSKIENKKLQLESITFDFHKTISATVNSYKFLADQKGLTLSCHIDPLIPAEVIGDPTRVSQVLTNLISNAIKFTEEGSIEIRLSLQARKSTELVVHGAVIDTGLGIPKEKLDLIFQSFTQADDSFTRKYGGTGLGLSIVKNLLAQMKGSVSVESPADPVRNTGSIFRFSLTLNVPGRVPSETQTTNTQKKLAFKNPVTILVVDDNPMNLLVAKKMLRKFGAEVTITQSGFDAIDLVKRTQFNLVLMDIQMPGITGYETAAEMRRLNFKMPILALSANGYEDDIRQSMASGMNYHITKPYTELHLFETVNKYIGSDAT</sequence>
<dbReference type="InterPro" id="IPR000700">
    <property type="entry name" value="PAS-assoc_C"/>
</dbReference>
<dbReference type="Gene3D" id="3.40.50.2300">
    <property type="match status" value="1"/>
</dbReference>
<dbReference type="InterPro" id="IPR036097">
    <property type="entry name" value="HisK_dim/P_sf"/>
</dbReference>
<dbReference type="PANTHER" id="PTHR45339:SF1">
    <property type="entry name" value="HYBRID SIGNAL TRANSDUCTION HISTIDINE KINASE J"/>
    <property type="match status" value="1"/>
</dbReference>
<keyword evidence="12" id="KW-0472">Membrane</keyword>
<organism evidence="17 18">
    <name type="scientific">Dawidia cretensis</name>
    <dbReference type="NCBI Taxonomy" id="2782350"/>
    <lineage>
        <taxon>Bacteria</taxon>
        <taxon>Pseudomonadati</taxon>
        <taxon>Bacteroidota</taxon>
        <taxon>Cytophagia</taxon>
        <taxon>Cytophagales</taxon>
        <taxon>Chryseotaleaceae</taxon>
        <taxon>Dawidia</taxon>
    </lineage>
</organism>
<dbReference type="PROSITE" id="PS50109">
    <property type="entry name" value="HIS_KIN"/>
    <property type="match status" value="1"/>
</dbReference>
<dbReference type="Pfam" id="PF02518">
    <property type="entry name" value="HATPase_c"/>
    <property type="match status" value="1"/>
</dbReference>
<protein>
    <recommendedName>
        <fullName evidence="3">histidine kinase</fullName>
        <ecNumber evidence="3">2.7.13.3</ecNumber>
    </recommendedName>
</protein>
<evidence type="ECO:0000256" key="4">
    <source>
        <dbReference type="ARBA" id="ARBA00022553"/>
    </source>
</evidence>
<gene>
    <name evidence="17" type="ORF">KK062_11005</name>
</gene>
<dbReference type="Gene3D" id="2.10.70.100">
    <property type="match status" value="1"/>
</dbReference>
<dbReference type="CDD" id="cd00082">
    <property type="entry name" value="HisKA"/>
    <property type="match status" value="1"/>
</dbReference>
<evidence type="ECO:0000313" key="17">
    <source>
        <dbReference type="EMBL" id="MBT1708757.1"/>
    </source>
</evidence>
<feature type="domain" description="PAC" evidence="16">
    <location>
        <begin position="205"/>
        <end position="257"/>
    </location>
</feature>
<evidence type="ECO:0000256" key="6">
    <source>
        <dbReference type="ARBA" id="ARBA00022692"/>
    </source>
</evidence>
<keyword evidence="9" id="KW-0067">ATP-binding</keyword>
<comment type="catalytic activity">
    <reaction evidence="1">
        <text>ATP + protein L-histidine = ADP + protein N-phospho-L-histidine.</text>
        <dbReference type="EC" id="2.7.13.3"/>
    </reaction>
</comment>
<dbReference type="PROSITE" id="PS50110">
    <property type="entry name" value="RESPONSE_REGULATORY"/>
    <property type="match status" value="1"/>
</dbReference>
<feature type="modified residue" description="4-aspartylphosphate" evidence="13">
    <location>
        <position position="573"/>
    </location>
</feature>
<dbReference type="FunFam" id="3.30.565.10:FF:000010">
    <property type="entry name" value="Sensor histidine kinase RcsC"/>
    <property type="match status" value="1"/>
</dbReference>
<keyword evidence="18" id="KW-1185">Reference proteome</keyword>
<dbReference type="Pfam" id="PF00072">
    <property type="entry name" value="Response_reg"/>
    <property type="match status" value="1"/>
</dbReference>
<name>A0AAP2DZ74_9BACT</name>
<keyword evidence="11" id="KW-0902">Two-component regulatory system</keyword>
<reference evidence="17 18" key="1">
    <citation type="submission" date="2021-05" db="EMBL/GenBank/DDBJ databases">
        <title>A Polyphasic approach of four new species of the genus Ohtaekwangia: Ohtaekwangia histidinii sp. nov., Ohtaekwangia cretensis sp. nov., Ohtaekwangia indiensis sp. nov., Ohtaekwangia reichenbachii sp. nov. from diverse environment.</title>
        <authorList>
            <person name="Octaviana S."/>
        </authorList>
    </citation>
    <scope>NUCLEOTIDE SEQUENCE [LARGE SCALE GENOMIC DNA]</scope>
    <source>
        <strain evidence="17 18">PWU5</strain>
    </source>
</reference>
<evidence type="ECO:0000259" key="15">
    <source>
        <dbReference type="PROSITE" id="PS50110"/>
    </source>
</evidence>
<accession>A0AAP2DZ74</accession>
<dbReference type="PROSITE" id="PS50113">
    <property type="entry name" value="PAC"/>
    <property type="match status" value="1"/>
</dbReference>
<dbReference type="PANTHER" id="PTHR45339">
    <property type="entry name" value="HYBRID SIGNAL TRANSDUCTION HISTIDINE KINASE J"/>
    <property type="match status" value="1"/>
</dbReference>
<dbReference type="InterPro" id="IPR035965">
    <property type="entry name" value="PAS-like_dom_sf"/>
</dbReference>
<dbReference type="Pfam" id="PF00512">
    <property type="entry name" value="HisKA"/>
    <property type="match status" value="1"/>
</dbReference>
<dbReference type="GO" id="GO:0016020">
    <property type="term" value="C:membrane"/>
    <property type="evidence" value="ECO:0007669"/>
    <property type="project" value="UniProtKB-SubCell"/>
</dbReference>
<evidence type="ECO:0000256" key="13">
    <source>
        <dbReference type="PROSITE-ProRule" id="PRU00169"/>
    </source>
</evidence>
<evidence type="ECO:0000259" key="14">
    <source>
        <dbReference type="PROSITE" id="PS50109"/>
    </source>
</evidence>
<feature type="domain" description="Response regulatory" evidence="15">
    <location>
        <begin position="524"/>
        <end position="638"/>
    </location>
</feature>
<dbReference type="SUPFAM" id="SSF55785">
    <property type="entry name" value="PYP-like sensor domain (PAS domain)"/>
    <property type="match status" value="1"/>
</dbReference>
<dbReference type="SUPFAM" id="SSF55874">
    <property type="entry name" value="ATPase domain of HSP90 chaperone/DNA topoisomerase II/histidine kinase"/>
    <property type="match status" value="1"/>
</dbReference>
<dbReference type="EC" id="2.7.13.3" evidence="3"/>
<dbReference type="Gene3D" id="1.10.287.130">
    <property type="match status" value="1"/>
</dbReference>
<dbReference type="InterPro" id="IPR011006">
    <property type="entry name" value="CheY-like_superfamily"/>
</dbReference>
<feature type="domain" description="Histidine kinase" evidence="14">
    <location>
        <begin position="275"/>
        <end position="500"/>
    </location>
</feature>
<evidence type="ECO:0000313" key="18">
    <source>
        <dbReference type="Proteomes" id="UP001319080"/>
    </source>
</evidence>
<keyword evidence="4 13" id="KW-0597">Phosphoprotein</keyword>
<dbReference type="InterPro" id="IPR003661">
    <property type="entry name" value="HisK_dim/P_dom"/>
</dbReference>
<dbReference type="Gene3D" id="1.20.120.1530">
    <property type="match status" value="1"/>
</dbReference>
<dbReference type="InterPro" id="IPR013655">
    <property type="entry name" value="PAS_fold_3"/>
</dbReference>
<comment type="subcellular location">
    <subcellularLocation>
        <location evidence="2">Membrane</location>
    </subcellularLocation>
</comment>
<dbReference type="CDD" id="cd17546">
    <property type="entry name" value="REC_hyHK_CKI1_RcsC-like"/>
    <property type="match status" value="1"/>
</dbReference>
<dbReference type="Gene3D" id="3.30.450.20">
    <property type="entry name" value="PAS domain"/>
    <property type="match status" value="1"/>
</dbReference>
<dbReference type="SMART" id="SM00387">
    <property type="entry name" value="HATPase_c"/>
    <property type="match status" value="1"/>
</dbReference>
<keyword evidence="10" id="KW-1133">Transmembrane helix</keyword>
<dbReference type="FunFam" id="1.10.287.130:FF:000004">
    <property type="entry name" value="Ethylene receptor 1"/>
    <property type="match status" value="1"/>
</dbReference>
<dbReference type="Proteomes" id="UP001319080">
    <property type="component" value="Unassembled WGS sequence"/>
</dbReference>
<evidence type="ECO:0000256" key="11">
    <source>
        <dbReference type="ARBA" id="ARBA00023012"/>
    </source>
</evidence>
<evidence type="ECO:0000256" key="2">
    <source>
        <dbReference type="ARBA" id="ARBA00004370"/>
    </source>
</evidence>
<proteinExistence type="predicted"/>
<evidence type="ECO:0000256" key="9">
    <source>
        <dbReference type="ARBA" id="ARBA00022840"/>
    </source>
</evidence>
<evidence type="ECO:0000256" key="3">
    <source>
        <dbReference type="ARBA" id="ARBA00012438"/>
    </source>
</evidence>
<dbReference type="CDD" id="cd16922">
    <property type="entry name" value="HATPase_EvgS-ArcB-TorS-like"/>
    <property type="match status" value="1"/>
</dbReference>
<dbReference type="InterPro" id="IPR003594">
    <property type="entry name" value="HATPase_dom"/>
</dbReference>
<dbReference type="Pfam" id="PF08447">
    <property type="entry name" value="PAS_3"/>
    <property type="match status" value="1"/>
</dbReference>
<evidence type="ECO:0000256" key="10">
    <source>
        <dbReference type="ARBA" id="ARBA00022989"/>
    </source>
</evidence>
<dbReference type="InterPro" id="IPR004358">
    <property type="entry name" value="Sig_transdc_His_kin-like_C"/>
</dbReference>
<evidence type="ECO:0000256" key="1">
    <source>
        <dbReference type="ARBA" id="ARBA00000085"/>
    </source>
</evidence>
<dbReference type="GO" id="GO:0005524">
    <property type="term" value="F:ATP binding"/>
    <property type="evidence" value="ECO:0007669"/>
    <property type="project" value="UniProtKB-KW"/>
</dbReference>
<evidence type="ECO:0000259" key="16">
    <source>
        <dbReference type="PROSITE" id="PS50113"/>
    </source>
</evidence>
<dbReference type="GO" id="GO:0000155">
    <property type="term" value="F:phosphorelay sensor kinase activity"/>
    <property type="evidence" value="ECO:0007669"/>
    <property type="project" value="InterPro"/>
</dbReference>
<dbReference type="SMART" id="SM00448">
    <property type="entry name" value="REC"/>
    <property type="match status" value="1"/>
</dbReference>